<comment type="caution">
    <text evidence="1">The sequence shown here is derived from an EMBL/GenBank/DDBJ whole genome shotgun (WGS) entry which is preliminary data.</text>
</comment>
<evidence type="ECO:0000313" key="2">
    <source>
        <dbReference type="Proteomes" id="UP001432027"/>
    </source>
</evidence>
<reference evidence="1" key="1">
    <citation type="submission" date="2023-10" db="EMBL/GenBank/DDBJ databases">
        <title>Genome assembly of Pristionchus species.</title>
        <authorList>
            <person name="Yoshida K."/>
            <person name="Sommer R.J."/>
        </authorList>
    </citation>
    <scope>NUCLEOTIDE SEQUENCE</scope>
    <source>
        <strain evidence="1">RS0144</strain>
    </source>
</reference>
<sequence>DGEFVVAISSEQLGDLSLEGEMTALVSSRLETVDEDDGIVHDGVEADEHSVVREHSQRDVHLSLVPHPSQMVSQLLVPQFVEGRWDGHFGRILERSKVLVLPSIRETDIDAVSWFPHEGP</sequence>
<protein>
    <submittedName>
        <fullName evidence="1">Uncharacterized protein</fullName>
    </submittedName>
</protein>
<dbReference type="EMBL" id="BTSX01000003">
    <property type="protein sequence ID" value="GMS90876.1"/>
    <property type="molecule type" value="Genomic_DNA"/>
</dbReference>
<dbReference type="Proteomes" id="UP001432027">
    <property type="component" value="Unassembled WGS sequence"/>
</dbReference>
<dbReference type="AlphaFoldDB" id="A0AAV5TFD2"/>
<name>A0AAV5TFD2_9BILA</name>
<feature type="non-terminal residue" evidence="1">
    <location>
        <position position="1"/>
    </location>
</feature>
<accession>A0AAV5TFD2</accession>
<evidence type="ECO:0000313" key="1">
    <source>
        <dbReference type="EMBL" id="GMS90876.1"/>
    </source>
</evidence>
<proteinExistence type="predicted"/>
<keyword evidence="2" id="KW-1185">Reference proteome</keyword>
<organism evidence="1 2">
    <name type="scientific">Pristionchus entomophagus</name>
    <dbReference type="NCBI Taxonomy" id="358040"/>
    <lineage>
        <taxon>Eukaryota</taxon>
        <taxon>Metazoa</taxon>
        <taxon>Ecdysozoa</taxon>
        <taxon>Nematoda</taxon>
        <taxon>Chromadorea</taxon>
        <taxon>Rhabditida</taxon>
        <taxon>Rhabditina</taxon>
        <taxon>Diplogasteromorpha</taxon>
        <taxon>Diplogasteroidea</taxon>
        <taxon>Neodiplogasteridae</taxon>
        <taxon>Pristionchus</taxon>
    </lineage>
</organism>
<gene>
    <name evidence="1" type="ORF">PENTCL1PPCAC_13051</name>
</gene>